<evidence type="ECO:0000313" key="2">
    <source>
        <dbReference type="Proteomes" id="UP000053989"/>
    </source>
</evidence>
<organism evidence="1 2">
    <name type="scientific">Scleroderma citrinum Foug A</name>
    <dbReference type="NCBI Taxonomy" id="1036808"/>
    <lineage>
        <taxon>Eukaryota</taxon>
        <taxon>Fungi</taxon>
        <taxon>Dikarya</taxon>
        <taxon>Basidiomycota</taxon>
        <taxon>Agaricomycotina</taxon>
        <taxon>Agaricomycetes</taxon>
        <taxon>Agaricomycetidae</taxon>
        <taxon>Boletales</taxon>
        <taxon>Sclerodermatineae</taxon>
        <taxon>Sclerodermataceae</taxon>
        <taxon>Scleroderma</taxon>
    </lineage>
</organism>
<dbReference type="OrthoDB" id="3155179at2759"/>
<gene>
    <name evidence="1" type="ORF">SCLCIDRAFT_26786</name>
</gene>
<keyword evidence="2" id="KW-1185">Reference proteome</keyword>
<sequence>MIGEYQKTVDRLMKKITLEEMEEAEHIAREWNDTHPLLEVQAKVAKKKGRQFTREYAKHMWKQCGT</sequence>
<protein>
    <submittedName>
        <fullName evidence="1">Uncharacterized protein</fullName>
    </submittedName>
</protein>
<dbReference type="AlphaFoldDB" id="A0A0C3DW78"/>
<reference evidence="2" key="2">
    <citation type="submission" date="2015-01" db="EMBL/GenBank/DDBJ databases">
        <title>Evolutionary Origins and Diversification of the Mycorrhizal Mutualists.</title>
        <authorList>
            <consortium name="DOE Joint Genome Institute"/>
            <consortium name="Mycorrhizal Genomics Consortium"/>
            <person name="Kohler A."/>
            <person name="Kuo A."/>
            <person name="Nagy L.G."/>
            <person name="Floudas D."/>
            <person name="Copeland A."/>
            <person name="Barry K.W."/>
            <person name="Cichocki N."/>
            <person name="Veneault-Fourrey C."/>
            <person name="LaButti K."/>
            <person name="Lindquist E.A."/>
            <person name="Lipzen A."/>
            <person name="Lundell T."/>
            <person name="Morin E."/>
            <person name="Murat C."/>
            <person name="Riley R."/>
            <person name="Ohm R."/>
            <person name="Sun H."/>
            <person name="Tunlid A."/>
            <person name="Henrissat B."/>
            <person name="Grigoriev I.V."/>
            <person name="Hibbett D.S."/>
            <person name="Martin F."/>
        </authorList>
    </citation>
    <scope>NUCLEOTIDE SEQUENCE [LARGE SCALE GENOMIC DNA]</scope>
    <source>
        <strain evidence="2">Foug A</strain>
    </source>
</reference>
<dbReference type="InParanoid" id="A0A0C3DW78"/>
<proteinExistence type="predicted"/>
<name>A0A0C3DW78_9AGAM</name>
<evidence type="ECO:0000313" key="1">
    <source>
        <dbReference type="EMBL" id="KIM60146.1"/>
    </source>
</evidence>
<dbReference type="HOGENOM" id="CLU_146428_2_0_1"/>
<reference evidence="1 2" key="1">
    <citation type="submission" date="2014-04" db="EMBL/GenBank/DDBJ databases">
        <authorList>
            <consortium name="DOE Joint Genome Institute"/>
            <person name="Kuo A."/>
            <person name="Kohler A."/>
            <person name="Nagy L.G."/>
            <person name="Floudas D."/>
            <person name="Copeland A."/>
            <person name="Barry K.W."/>
            <person name="Cichocki N."/>
            <person name="Veneault-Fourrey C."/>
            <person name="LaButti K."/>
            <person name="Lindquist E.A."/>
            <person name="Lipzen A."/>
            <person name="Lundell T."/>
            <person name="Morin E."/>
            <person name="Murat C."/>
            <person name="Sun H."/>
            <person name="Tunlid A."/>
            <person name="Henrissat B."/>
            <person name="Grigoriev I.V."/>
            <person name="Hibbett D.S."/>
            <person name="Martin F."/>
            <person name="Nordberg H.P."/>
            <person name="Cantor M.N."/>
            <person name="Hua S.X."/>
        </authorList>
    </citation>
    <scope>NUCLEOTIDE SEQUENCE [LARGE SCALE GENOMIC DNA]</scope>
    <source>
        <strain evidence="1 2">Foug A</strain>
    </source>
</reference>
<dbReference type="Proteomes" id="UP000053989">
    <property type="component" value="Unassembled WGS sequence"/>
</dbReference>
<accession>A0A0C3DW78</accession>
<dbReference type="EMBL" id="KN822065">
    <property type="protein sequence ID" value="KIM60146.1"/>
    <property type="molecule type" value="Genomic_DNA"/>
</dbReference>